<organism evidence="2 3">
    <name type="scientific">Streptomyces niphimycinicus</name>
    <dbReference type="NCBI Taxonomy" id="2842201"/>
    <lineage>
        <taxon>Bacteria</taxon>
        <taxon>Bacillati</taxon>
        <taxon>Actinomycetota</taxon>
        <taxon>Actinomycetes</taxon>
        <taxon>Kitasatosporales</taxon>
        <taxon>Streptomycetaceae</taxon>
        <taxon>Streptomyces</taxon>
    </lineage>
</organism>
<sequence length="526" mass="56589">MLTCSVDLRSSGAGLWEWRGEGEGWGRGADRVRPLDHPALEARAVTDGSATLLVVREKAADRPSLLRSISPARIDAAVYGRVLEECQEWPLQSVWIEAGPRGLRLQTGLGGVCPVYLACDDGRLTGSWQLMDLREHLSPEALEEKEVMRLLTGHPRYGHDTLFTGVKRLSERSTAYADAVGLRLVYPAAAEHAQPSELAEGTDERALVEAFEALTDHVHAKRPIMPERTAAQLSGGMDSTNLAISLALAHPGTITSCALLIGGQAGPQQEARRRAVIESTGFAADVTVPAADHPALSPGGLRRARAEAISPLDEPHLEAADALAQALRARDIHTVVAGFGGDEVARVRHPAGGPVLTPVVPTWCGERVRDLLGEVNTGIAPATVAPETALIALEVATPLLARRGLWALAPFTDPELVRFGQRLPVEWKADKRLLHRRLAARSLPEQVVNPPLRENFGHVMNTAVHANATGLLRGWGKELHLIEQGFIDAVQLAETVERAAISPQEAAPYRTGLFLISAVELALRAL</sequence>
<comment type="caution">
    <text evidence="2">The sequence shown here is derived from an EMBL/GenBank/DDBJ whole genome shotgun (WGS) entry which is preliminary data.</text>
</comment>
<dbReference type="EMBL" id="JAHLEM010000154">
    <property type="protein sequence ID" value="MBU3865382.1"/>
    <property type="molecule type" value="Genomic_DNA"/>
</dbReference>
<dbReference type="Proteomes" id="UP000720508">
    <property type="component" value="Unassembled WGS sequence"/>
</dbReference>
<evidence type="ECO:0000259" key="1">
    <source>
        <dbReference type="Pfam" id="PF00733"/>
    </source>
</evidence>
<dbReference type="InterPro" id="IPR001962">
    <property type="entry name" value="Asn_synthase"/>
</dbReference>
<evidence type="ECO:0000313" key="2">
    <source>
        <dbReference type="EMBL" id="MBU3865382.1"/>
    </source>
</evidence>
<protein>
    <recommendedName>
        <fullName evidence="1">Asparagine synthetase domain-containing protein</fullName>
    </recommendedName>
</protein>
<reference evidence="2 3" key="1">
    <citation type="submission" date="2021-06" db="EMBL/GenBank/DDBJ databases">
        <authorList>
            <person name="Pan X."/>
        </authorList>
    </citation>
    <scope>NUCLEOTIDE SEQUENCE [LARGE SCALE GENOMIC DNA]</scope>
    <source>
        <strain evidence="2 3">4503</strain>
    </source>
</reference>
<keyword evidence="3" id="KW-1185">Reference proteome</keyword>
<evidence type="ECO:0000313" key="3">
    <source>
        <dbReference type="Proteomes" id="UP000720508"/>
    </source>
</evidence>
<feature type="domain" description="Asparagine synthetase" evidence="1">
    <location>
        <begin position="401"/>
        <end position="500"/>
    </location>
</feature>
<dbReference type="RefSeq" id="WP_216342483.1">
    <property type="nucleotide sequence ID" value="NZ_JAHLEM010000154.1"/>
</dbReference>
<proteinExistence type="predicted"/>
<accession>A0ABS6CES1</accession>
<gene>
    <name evidence="2" type="ORF">KN815_15275</name>
</gene>
<dbReference type="Pfam" id="PF00733">
    <property type="entry name" value="Asn_synthase"/>
    <property type="match status" value="1"/>
</dbReference>
<name>A0ABS6CES1_9ACTN</name>